<dbReference type="AlphaFoldDB" id="V8NDL6"/>
<evidence type="ECO:0000313" key="3">
    <source>
        <dbReference type="Proteomes" id="UP000018936"/>
    </source>
</evidence>
<evidence type="ECO:0000256" key="1">
    <source>
        <dbReference type="SAM" id="MobiDB-lite"/>
    </source>
</evidence>
<feature type="non-terminal residue" evidence="2">
    <location>
        <position position="148"/>
    </location>
</feature>
<dbReference type="OrthoDB" id="10035553at2759"/>
<feature type="non-terminal residue" evidence="2">
    <location>
        <position position="1"/>
    </location>
</feature>
<gene>
    <name evidence="2" type="primary">Akna</name>
    <name evidence="2" type="ORF">L345_14613</name>
</gene>
<name>V8NDL6_OPHHA</name>
<reference evidence="2 3" key="1">
    <citation type="journal article" date="2013" name="Proc. Natl. Acad. Sci. U.S.A.">
        <title>The king cobra genome reveals dynamic gene evolution and adaptation in the snake venom system.</title>
        <authorList>
            <person name="Vonk F.J."/>
            <person name="Casewell N.R."/>
            <person name="Henkel C.V."/>
            <person name="Heimberg A.M."/>
            <person name="Jansen H.J."/>
            <person name="McCleary R.J."/>
            <person name="Kerkkamp H.M."/>
            <person name="Vos R.A."/>
            <person name="Guerreiro I."/>
            <person name="Calvete J.J."/>
            <person name="Wuster W."/>
            <person name="Woods A.E."/>
            <person name="Logan J.M."/>
            <person name="Harrison R.A."/>
            <person name="Castoe T.A."/>
            <person name="de Koning A.P."/>
            <person name="Pollock D.D."/>
            <person name="Yandell M."/>
            <person name="Calderon D."/>
            <person name="Renjifo C."/>
            <person name="Currier R.B."/>
            <person name="Salgado D."/>
            <person name="Pla D."/>
            <person name="Sanz L."/>
            <person name="Hyder A.S."/>
            <person name="Ribeiro J.M."/>
            <person name="Arntzen J.W."/>
            <person name="van den Thillart G.E."/>
            <person name="Boetzer M."/>
            <person name="Pirovano W."/>
            <person name="Dirks R.P."/>
            <person name="Spaink H.P."/>
            <person name="Duboule D."/>
            <person name="McGlinn E."/>
            <person name="Kini R.M."/>
            <person name="Richardson M.K."/>
        </authorList>
    </citation>
    <scope>NUCLEOTIDE SEQUENCE</scope>
    <source>
        <tissue evidence="2">Blood</tissue>
    </source>
</reference>
<keyword evidence="3" id="KW-1185">Reference proteome</keyword>
<feature type="region of interest" description="Disordered" evidence="1">
    <location>
        <begin position="31"/>
        <end position="148"/>
    </location>
</feature>
<organism evidence="2 3">
    <name type="scientific">Ophiophagus hannah</name>
    <name type="common">King cobra</name>
    <name type="synonym">Naja hannah</name>
    <dbReference type="NCBI Taxonomy" id="8665"/>
    <lineage>
        <taxon>Eukaryota</taxon>
        <taxon>Metazoa</taxon>
        <taxon>Chordata</taxon>
        <taxon>Craniata</taxon>
        <taxon>Vertebrata</taxon>
        <taxon>Euteleostomi</taxon>
        <taxon>Lepidosauria</taxon>
        <taxon>Squamata</taxon>
        <taxon>Bifurcata</taxon>
        <taxon>Unidentata</taxon>
        <taxon>Episquamata</taxon>
        <taxon>Toxicofera</taxon>
        <taxon>Serpentes</taxon>
        <taxon>Colubroidea</taxon>
        <taxon>Elapidae</taxon>
        <taxon>Elapinae</taxon>
        <taxon>Ophiophagus</taxon>
    </lineage>
</organism>
<dbReference type="EMBL" id="AZIM01005369">
    <property type="protein sequence ID" value="ETE59657.1"/>
    <property type="molecule type" value="Genomic_DNA"/>
</dbReference>
<dbReference type="Proteomes" id="UP000018936">
    <property type="component" value="Unassembled WGS sequence"/>
</dbReference>
<sequence length="148" mass="16413">MAQARHKNFLHSRLERDEAIEALQHEVSRLRQSLEESLHRQSSSPHPSKVQDTAHLYPSITPARTSRKSMVESDGSFLAAEPKGRSPKPTLTQHGSELDFNPSESDGDAPSTLQNGKQHTTSRIRPSKPRTVQGPYTGNDIISKPPLC</sequence>
<protein>
    <submittedName>
        <fullName evidence="2">AT-hook-containing transcription factor</fullName>
    </submittedName>
</protein>
<proteinExistence type="predicted"/>
<evidence type="ECO:0000313" key="2">
    <source>
        <dbReference type="EMBL" id="ETE59657.1"/>
    </source>
</evidence>
<comment type="caution">
    <text evidence="2">The sequence shown here is derived from an EMBL/GenBank/DDBJ whole genome shotgun (WGS) entry which is preliminary data.</text>
</comment>
<accession>V8NDL6</accession>